<reference evidence="7 8" key="1">
    <citation type="journal article" date="2018" name="Vet. Microbiol.">
        <title>Clonal diversity and geographic distribution of methicillin-resistant Staphylococcus pseudintermedius from Australian animals: Discovery of novel sequence types.</title>
        <authorList>
            <person name="Worthing K.A."/>
            <person name="Abraham S."/>
            <person name="Coombs G.W."/>
            <person name="Pang S."/>
            <person name="Saputra S."/>
            <person name="Jordan D."/>
            <person name="Trott D.J."/>
            <person name="Norris J.M."/>
        </authorList>
    </citation>
    <scope>NUCLEOTIDE SEQUENCE [LARGE SCALE GENOMIC DNA]</scope>
    <source>
        <strain evidence="3 8">ST525 1</strain>
        <strain evidence="4 7">ST71 3</strain>
    </source>
</reference>
<evidence type="ECO:0000313" key="11">
    <source>
        <dbReference type="Proteomes" id="UP000600220"/>
    </source>
</evidence>
<dbReference type="InterPro" id="IPR013149">
    <property type="entry name" value="ADH-like_C"/>
</dbReference>
<gene>
    <name evidence="3" type="ORF">DD902_02225</name>
    <name evidence="4" type="ORF">DD924_05990</name>
    <name evidence="6" type="ORF">DV961_04710</name>
    <name evidence="2" type="ORF">EGV54_02770</name>
    <name evidence="5" type="ORF">JGZ15_02070</name>
</gene>
<dbReference type="STRING" id="937773.SPSINT_2043"/>
<dbReference type="PANTHER" id="PTHR43677:SF1">
    <property type="entry name" value="ACRYLYL-COA REDUCTASE ACUI-RELATED"/>
    <property type="match status" value="1"/>
</dbReference>
<keyword evidence="11" id="KW-1185">Reference proteome</keyword>
<dbReference type="Proteomes" id="UP000256409">
    <property type="component" value="Unassembled WGS sequence"/>
</dbReference>
<dbReference type="InterPro" id="IPR013154">
    <property type="entry name" value="ADH-like_N"/>
</dbReference>
<proteinExistence type="predicted"/>
<dbReference type="Gene3D" id="3.40.50.720">
    <property type="entry name" value="NAD(P)-binding Rossmann-like Domain"/>
    <property type="match status" value="1"/>
</dbReference>
<dbReference type="GO" id="GO:0043957">
    <property type="term" value="F:acryloyl-CoA reductase (NADPH) activity"/>
    <property type="evidence" value="ECO:0007669"/>
    <property type="project" value="TreeGrafter"/>
</dbReference>
<accession>A0A166PQ70</accession>
<evidence type="ECO:0000313" key="9">
    <source>
        <dbReference type="Proteomes" id="UP000256409"/>
    </source>
</evidence>
<evidence type="ECO:0000313" key="6">
    <source>
        <dbReference type="EMBL" id="REA82569.1"/>
    </source>
</evidence>
<dbReference type="SMART" id="SM00829">
    <property type="entry name" value="PKS_ER"/>
    <property type="match status" value="1"/>
</dbReference>
<evidence type="ECO:0000313" key="4">
    <source>
        <dbReference type="EMBL" id="PWZ98822.1"/>
    </source>
</evidence>
<sequence length="331" mass="36070">MTETFKAFRVTHDEDTLSADFTKLTLDDLSEGDVTIRVHYSSINYKDVLATKSNNKIIRNYPIVPGIDLAGVVMASDHPSFKEGDKVIATGYDLGVNHDGGFSEVARVKGDWLVHLPEDLTLEEAMIIGTAGFTAAISIQLLEDNKITSTNGPVLVRGATGGVGVMSVMMLNAIGYKVIASSGQTEHHAQLKALGARTVIPRIDEVTDKALASTEWQAAIDPVGGETLTEVLKRIQRHGAVAVSGNLSGAEFTSTVYPFILRGIRLLGADSVAFPMQRRQHLWRRLSKDLKPAKLHDIKTVVPFSELKTYLAKAEKHDFLGRIVVDLRPEA</sequence>
<dbReference type="PANTHER" id="PTHR43677">
    <property type="entry name" value="SHORT-CHAIN DEHYDROGENASE/REDUCTASE"/>
    <property type="match status" value="1"/>
</dbReference>
<protein>
    <submittedName>
        <fullName evidence="4">Oxidoreductase</fullName>
    </submittedName>
</protein>
<dbReference type="Proteomes" id="UP000246351">
    <property type="component" value="Unassembled WGS sequence"/>
</dbReference>
<name>A0A166PQ70_STAPS</name>
<dbReference type="SUPFAM" id="SSF50129">
    <property type="entry name" value="GroES-like"/>
    <property type="match status" value="1"/>
</dbReference>
<dbReference type="GeneID" id="93823705"/>
<dbReference type="AlphaFoldDB" id="A0A166PQ70"/>
<dbReference type="Proteomes" id="UP000600220">
    <property type="component" value="Unassembled WGS sequence"/>
</dbReference>
<reference evidence="5 10" key="5">
    <citation type="submission" date="2020-12" db="EMBL/GenBank/DDBJ databases">
        <title>Whole genome sequencing and de novo assembly of Staphylococcus pseudintermedius: a novel pangenome approach to unravel pathogenesis of canine pyoderma.</title>
        <authorList>
            <person name="Ferrer L."/>
            <person name="Perez D."/>
            <person name="Fonticoba R."/>
            <person name="Vines J."/>
            <person name="Fabregas N."/>
            <person name="Madronero S."/>
            <person name="Meroni G."/>
            <person name="Martino P."/>
            <person name="Martinez S."/>
            <person name="Cusco A."/>
            <person name="Migura L."/>
            <person name="Francino O."/>
        </authorList>
    </citation>
    <scope>NUCLEOTIDE SEQUENCE [LARGE SCALE GENOMIC DNA]</scope>
    <source>
        <strain evidence="5 10">HSP080</strain>
    </source>
</reference>
<dbReference type="InterPro" id="IPR036291">
    <property type="entry name" value="NAD(P)-bd_dom_sf"/>
</dbReference>
<dbReference type="OrthoDB" id="9782155at2"/>
<dbReference type="InterPro" id="IPR051397">
    <property type="entry name" value="Zn-ADH-like_protein"/>
</dbReference>
<dbReference type="EMBL" id="QEIV01000493">
    <property type="protein sequence ID" value="PWZ98822.1"/>
    <property type="molecule type" value="Genomic_DNA"/>
</dbReference>
<feature type="domain" description="Enoyl reductase (ER)" evidence="1">
    <location>
        <begin position="19"/>
        <end position="325"/>
    </location>
</feature>
<evidence type="ECO:0000313" key="8">
    <source>
        <dbReference type="Proteomes" id="UP000246800"/>
    </source>
</evidence>
<dbReference type="eggNOG" id="COG0604">
    <property type="taxonomic scope" value="Bacteria"/>
</dbReference>
<dbReference type="InterPro" id="IPR014188">
    <property type="entry name" value="Acrylyl-CoA_reductase_AcuI"/>
</dbReference>
<evidence type="ECO:0000313" key="2">
    <source>
        <dbReference type="EMBL" id="EGQ4384020.1"/>
    </source>
</evidence>
<evidence type="ECO:0000313" key="5">
    <source>
        <dbReference type="EMBL" id="QQM98482.1"/>
    </source>
</evidence>
<reference evidence="9" key="3">
    <citation type="journal article" date="2018" name="Vet. Microbiol.">
        <title>Molecular epidemiology of methicillin-resistant staphylococci amongst veterinary personnel, personnel-owned pets, patients and the hospital environment of two companion animal veterinary hospitals.</title>
        <authorList>
            <person name="Worthing K.A."/>
            <person name="Brown J."/>
            <person name="Gerber L."/>
            <person name="Abraham S."/>
            <person name="Trott D."/>
            <person name="Norris J.M."/>
        </authorList>
    </citation>
    <scope>NUCLEOTIDE SEQUENCE [LARGE SCALE GENOMIC DNA]</scope>
    <source>
        <strain evidence="9">ST496-2</strain>
    </source>
</reference>
<dbReference type="EMBL" id="CP066884">
    <property type="protein sequence ID" value="QQM98482.1"/>
    <property type="molecule type" value="Genomic_DNA"/>
</dbReference>
<dbReference type="EMBL" id="QQPC01000027">
    <property type="protein sequence ID" value="REA82569.1"/>
    <property type="molecule type" value="Genomic_DNA"/>
</dbReference>
<dbReference type="EMBL" id="QEIT01000011">
    <property type="protein sequence ID" value="PWZ76542.1"/>
    <property type="molecule type" value="Genomic_DNA"/>
</dbReference>
<evidence type="ECO:0000313" key="10">
    <source>
        <dbReference type="Proteomes" id="UP000595859"/>
    </source>
</evidence>
<dbReference type="InterPro" id="IPR020843">
    <property type="entry name" value="ER"/>
</dbReference>
<organism evidence="4 7">
    <name type="scientific">Staphylococcus pseudintermedius</name>
    <dbReference type="NCBI Taxonomy" id="283734"/>
    <lineage>
        <taxon>Bacteria</taxon>
        <taxon>Bacillati</taxon>
        <taxon>Bacillota</taxon>
        <taxon>Bacilli</taxon>
        <taxon>Bacillales</taxon>
        <taxon>Staphylococcaceae</taxon>
        <taxon>Staphylococcus</taxon>
        <taxon>Staphylococcus intermedius group</taxon>
    </lineage>
</organism>
<dbReference type="NCBIfam" id="TIGR02823">
    <property type="entry name" value="oxido_YhdH"/>
    <property type="match status" value="1"/>
</dbReference>
<dbReference type="Proteomes" id="UP000246800">
    <property type="component" value="Unassembled WGS sequence"/>
</dbReference>
<reference evidence="2 11" key="4">
    <citation type="submission" date="2018-11" db="EMBL/GenBank/DDBJ databases">
        <authorList>
            <consortium name="Veterinary Laboratory Investigation and Response Network"/>
        </authorList>
    </citation>
    <scope>NUCLEOTIDE SEQUENCE [LARGE SCALE GENOMIC DNA]</scope>
    <source>
        <strain evidence="2 11">SPSE-18-VL-LA-PA-Ryan-0021</strain>
    </source>
</reference>
<dbReference type="SUPFAM" id="SSF51735">
    <property type="entry name" value="NAD(P)-binding Rossmann-fold domains"/>
    <property type="match status" value="1"/>
</dbReference>
<dbReference type="Gene3D" id="3.90.180.10">
    <property type="entry name" value="Medium-chain alcohol dehydrogenases, catalytic domain"/>
    <property type="match status" value="1"/>
</dbReference>
<dbReference type="EMBL" id="AAXKXX010000002">
    <property type="protein sequence ID" value="EGQ4384020.1"/>
    <property type="molecule type" value="Genomic_DNA"/>
</dbReference>
<dbReference type="Pfam" id="PF08240">
    <property type="entry name" value="ADH_N"/>
    <property type="match status" value="1"/>
</dbReference>
<dbReference type="Pfam" id="PF00107">
    <property type="entry name" value="ADH_zinc_N"/>
    <property type="match status" value="1"/>
</dbReference>
<evidence type="ECO:0000313" key="7">
    <source>
        <dbReference type="Proteomes" id="UP000246351"/>
    </source>
</evidence>
<dbReference type="Proteomes" id="UP000595859">
    <property type="component" value="Chromosome"/>
</dbReference>
<evidence type="ECO:0000313" key="3">
    <source>
        <dbReference type="EMBL" id="PWZ76542.1"/>
    </source>
</evidence>
<dbReference type="RefSeq" id="WP_015729589.1">
    <property type="nucleotide sequence ID" value="NZ_AP019372.1"/>
</dbReference>
<dbReference type="InterPro" id="IPR011032">
    <property type="entry name" value="GroES-like_sf"/>
</dbReference>
<evidence type="ECO:0000259" key="1">
    <source>
        <dbReference type="SMART" id="SM00829"/>
    </source>
</evidence>
<reference evidence="6" key="2">
    <citation type="journal article" date="2018" name="Vet. Microbiol.">
        <title>Methicillin-resistant staphylococci amongst veterinary personnel, personnel-owned pets, patients and the hospital environment of two small animal veterinary hospitals.</title>
        <authorList>
            <person name="Worthing K.A."/>
            <person name="Brown J."/>
            <person name="Gerber L."/>
            <person name="Abraham S."/>
            <person name="Trott D."/>
            <person name="Norris J.M."/>
        </authorList>
    </citation>
    <scope>NUCLEOTIDE SEQUENCE</scope>
    <source>
        <strain evidence="6">ST496-2</strain>
    </source>
</reference>